<dbReference type="Proteomes" id="UP000255125">
    <property type="component" value="Unassembled WGS sequence"/>
</dbReference>
<dbReference type="OrthoDB" id="7019556at2"/>
<gene>
    <name evidence="1" type="ORF">NCTC10392_03604</name>
</gene>
<evidence type="ECO:0000313" key="2">
    <source>
        <dbReference type="Proteomes" id="UP000255125"/>
    </source>
</evidence>
<proteinExistence type="predicted"/>
<protein>
    <submittedName>
        <fullName evidence="1">Type III secretion effector protein</fullName>
    </submittedName>
</protein>
<dbReference type="AlphaFoldDB" id="A0A379IG14"/>
<dbReference type="EMBL" id="UGUS01000002">
    <property type="protein sequence ID" value="SUD31666.1"/>
    <property type="molecule type" value="Genomic_DNA"/>
</dbReference>
<sequence length="204" mass="23315">MKNEGLKLSSLRRIAGEKMTDIPARNNAILLARALVQRPRLIDAILDEEGFITRQSLSKAVQGMFGNSDPNAFSSDPFHAKTNVELVQAFRAAFDELRDRSRDRTSFFETVGYVQIERLVSISKDPDETDKEGTVIRDPATGLPKKMYSEQLVYMSKNLVDRPRLLNSLERIHSGWRRLYGSHYQKGWLSNKDLDGWLENNKSL</sequence>
<accession>A0A379IG14</accession>
<evidence type="ECO:0000313" key="1">
    <source>
        <dbReference type="EMBL" id="SUD31666.1"/>
    </source>
</evidence>
<name>A0A379IG14_PSEFL</name>
<dbReference type="RefSeq" id="WP_038441920.1">
    <property type="nucleotide sequence ID" value="NZ_CP008896.1"/>
</dbReference>
<reference evidence="1 2" key="1">
    <citation type="submission" date="2018-06" db="EMBL/GenBank/DDBJ databases">
        <authorList>
            <consortium name="Pathogen Informatics"/>
            <person name="Doyle S."/>
        </authorList>
    </citation>
    <scope>NUCLEOTIDE SEQUENCE [LARGE SCALE GENOMIC DNA]</scope>
    <source>
        <strain evidence="1 2">NCTC10392</strain>
    </source>
</reference>
<dbReference type="KEGG" id="pfn:HZ99_06725"/>
<organism evidence="1 2">
    <name type="scientific">Pseudomonas fluorescens</name>
    <dbReference type="NCBI Taxonomy" id="294"/>
    <lineage>
        <taxon>Bacteria</taxon>
        <taxon>Pseudomonadati</taxon>
        <taxon>Pseudomonadota</taxon>
        <taxon>Gammaproteobacteria</taxon>
        <taxon>Pseudomonadales</taxon>
        <taxon>Pseudomonadaceae</taxon>
        <taxon>Pseudomonas</taxon>
    </lineage>
</organism>